<evidence type="ECO:0000256" key="6">
    <source>
        <dbReference type="ARBA" id="ARBA00023136"/>
    </source>
</evidence>
<keyword evidence="9" id="KW-1185">Reference proteome</keyword>
<dbReference type="CDD" id="cd13127">
    <property type="entry name" value="MATE_tuaB_like"/>
    <property type="match status" value="1"/>
</dbReference>
<keyword evidence="6 7" id="KW-0472">Membrane</keyword>
<feature type="transmembrane region" description="Helical" evidence="7">
    <location>
        <begin position="372"/>
        <end position="395"/>
    </location>
</feature>
<feature type="transmembrane region" description="Helical" evidence="7">
    <location>
        <begin position="129"/>
        <end position="153"/>
    </location>
</feature>
<dbReference type="RefSeq" id="WP_217734449.1">
    <property type="nucleotide sequence ID" value="NZ_JAHSPR010000001.1"/>
</dbReference>
<proteinExistence type="inferred from homology"/>
<feature type="transmembrane region" description="Helical" evidence="7">
    <location>
        <begin position="342"/>
        <end position="365"/>
    </location>
</feature>
<comment type="caution">
    <text evidence="8">The sequence shown here is derived from an EMBL/GenBank/DDBJ whole genome shotgun (WGS) entry which is preliminary data.</text>
</comment>
<dbReference type="Pfam" id="PF13440">
    <property type="entry name" value="Polysacc_synt_3"/>
    <property type="match status" value="1"/>
</dbReference>
<dbReference type="PANTHER" id="PTHR30250">
    <property type="entry name" value="PST FAMILY PREDICTED COLANIC ACID TRANSPORTER"/>
    <property type="match status" value="1"/>
</dbReference>
<evidence type="ECO:0000256" key="5">
    <source>
        <dbReference type="ARBA" id="ARBA00022989"/>
    </source>
</evidence>
<evidence type="ECO:0000256" key="3">
    <source>
        <dbReference type="ARBA" id="ARBA00022475"/>
    </source>
</evidence>
<feature type="transmembrane region" description="Helical" evidence="7">
    <location>
        <begin position="401"/>
        <end position="421"/>
    </location>
</feature>
<feature type="transmembrane region" description="Helical" evidence="7">
    <location>
        <begin position="469"/>
        <end position="488"/>
    </location>
</feature>
<feature type="transmembrane region" description="Helical" evidence="7">
    <location>
        <begin position="97"/>
        <end position="117"/>
    </location>
</feature>
<keyword evidence="3" id="KW-1003">Cell membrane</keyword>
<comment type="similarity">
    <text evidence="2">Belongs to the polysaccharide synthase family.</text>
</comment>
<feature type="transmembrane region" description="Helical" evidence="7">
    <location>
        <begin position="261"/>
        <end position="285"/>
    </location>
</feature>
<evidence type="ECO:0000313" key="8">
    <source>
        <dbReference type="EMBL" id="MBV4396105.1"/>
    </source>
</evidence>
<feature type="transmembrane region" description="Helical" evidence="7">
    <location>
        <begin position="190"/>
        <end position="208"/>
    </location>
</feature>
<evidence type="ECO:0000256" key="2">
    <source>
        <dbReference type="ARBA" id="ARBA00007430"/>
    </source>
</evidence>
<keyword evidence="4 7" id="KW-0812">Transmembrane</keyword>
<feature type="transmembrane region" description="Helical" evidence="7">
    <location>
        <begin position="60"/>
        <end position="85"/>
    </location>
</feature>
<evidence type="ECO:0000256" key="7">
    <source>
        <dbReference type="SAM" id="Phobius"/>
    </source>
</evidence>
<dbReference type="Proteomes" id="UP000722165">
    <property type="component" value="Unassembled WGS sequence"/>
</dbReference>
<dbReference type="EMBL" id="JAHSPR010000001">
    <property type="protein sequence ID" value="MBV4396105.1"/>
    <property type="molecule type" value="Genomic_DNA"/>
</dbReference>
<evidence type="ECO:0000256" key="1">
    <source>
        <dbReference type="ARBA" id="ARBA00004651"/>
    </source>
</evidence>
<comment type="subcellular location">
    <subcellularLocation>
        <location evidence="1">Cell membrane</location>
        <topology evidence="1">Multi-pass membrane protein</topology>
    </subcellularLocation>
</comment>
<feature type="transmembrane region" description="Helical" evidence="7">
    <location>
        <begin position="220"/>
        <end position="241"/>
    </location>
</feature>
<feature type="transmembrane region" description="Helical" evidence="7">
    <location>
        <begin position="165"/>
        <end position="184"/>
    </location>
</feature>
<dbReference type="PANTHER" id="PTHR30250:SF10">
    <property type="entry name" value="LIPOPOLYSACCHARIDE BIOSYNTHESIS PROTEIN WZXC"/>
    <property type="match status" value="1"/>
</dbReference>
<sequence>MATKENTFPSENISSVDKSEVGNHARKGVKWTALQIVARNVLSLGTTAVLARLLNPGDFGLVGMVATLTALLMVFSDMGLSWATIQRQQLSKSQVSNLFWINTGIGILLWFLCIAGSPLVANFYGEPKLMAITAALGAGFVLSGITAQPIALLNRSMNYKATAQIEVLALVVGAGSALAAAFYGLGYWALVIQSLSTGMVRMLLAVPMSHIQISAPRRGVGTLSLVTFGGMLALNGLLIYLARNLDSVLIGKYWGAEELGFYNRAYFLMLLPSMLATGLLTNLMVPSLSALQGNKERFGNAYRKALCMVALIGCPMALGLALTANEMVYLIYGEKWKPVVPLLIWLSIASITQPLYNTTGWLFTAAGKAKEYLWLTVINGFLLSISFFLALPYGALGIAKAYGIVMGIVIFFPALWLAHKIADLSFTQSLKKLIPVAICLICMCSATLSIEQIMIYFQFSWQVTLVSKITIGITIYGGLANIIMRNFIQENIYKRK</sequence>
<reference evidence="8 9" key="1">
    <citation type="submission" date="2021-06" db="EMBL/GenBank/DDBJ databases">
        <authorList>
            <person name="Lu T."/>
            <person name="Wang Q."/>
            <person name="Han X."/>
        </authorList>
    </citation>
    <scope>NUCLEOTIDE SEQUENCE [LARGE SCALE GENOMIC DNA]</scope>
    <source>
        <strain evidence="8 9">LAM0050</strain>
    </source>
</reference>
<name>A0ABS6NKN0_9BURK</name>
<feature type="transmembrane region" description="Helical" evidence="7">
    <location>
        <begin position="305"/>
        <end position="322"/>
    </location>
</feature>
<protein>
    <submittedName>
        <fullName evidence="8">Lipopolysaccharide biosynthesis protein</fullName>
    </submittedName>
</protein>
<dbReference type="InterPro" id="IPR050833">
    <property type="entry name" value="Poly_Biosynth_Transport"/>
</dbReference>
<organism evidence="8 9">
    <name type="scientific">Advenella alkanexedens</name>
    <dbReference type="NCBI Taxonomy" id="1481665"/>
    <lineage>
        <taxon>Bacteria</taxon>
        <taxon>Pseudomonadati</taxon>
        <taxon>Pseudomonadota</taxon>
        <taxon>Betaproteobacteria</taxon>
        <taxon>Burkholderiales</taxon>
        <taxon>Alcaligenaceae</taxon>
    </lineage>
</organism>
<evidence type="ECO:0000313" key="9">
    <source>
        <dbReference type="Proteomes" id="UP000722165"/>
    </source>
</evidence>
<accession>A0ABS6NKN0</accession>
<evidence type="ECO:0000256" key="4">
    <source>
        <dbReference type="ARBA" id="ARBA00022692"/>
    </source>
</evidence>
<gene>
    <name evidence="8" type="ORF">KU392_02395</name>
</gene>
<feature type="transmembrane region" description="Helical" evidence="7">
    <location>
        <begin position="36"/>
        <end position="54"/>
    </location>
</feature>
<keyword evidence="5 7" id="KW-1133">Transmembrane helix</keyword>
<feature type="transmembrane region" description="Helical" evidence="7">
    <location>
        <begin position="433"/>
        <end position="457"/>
    </location>
</feature>